<dbReference type="OrthoDB" id="9814110at2"/>
<dbReference type="RefSeq" id="WP_086943494.1">
    <property type="nucleotide sequence ID" value="NZ_FONM01000026.1"/>
</dbReference>
<protein>
    <submittedName>
        <fullName evidence="1">Nucleotide-diphospho-sugar transferases</fullName>
    </submittedName>
</protein>
<gene>
    <name evidence="1" type="ORF">TPAS_2450</name>
</gene>
<dbReference type="Gene3D" id="3.90.550.10">
    <property type="entry name" value="Spore Coat Polysaccharide Biosynthesis Protein SpsA, Chain A"/>
    <property type="match status" value="1"/>
</dbReference>
<organism evidence="1 2">
    <name type="scientific">Trichococcus pasteurii</name>
    <dbReference type="NCBI Taxonomy" id="43064"/>
    <lineage>
        <taxon>Bacteria</taxon>
        <taxon>Bacillati</taxon>
        <taxon>Bacillota</taxon>
        <taxon>Bacilli</taxon>
        <taxon>Lactobacillales</taxon>
        <taxon>Carnobacteriaceae</taxon>
        <taxon>Trichococcus</taxon>
    </lineage>
</organism>
<dbReference type="GO" id="GO:0016740">
    <property type="term" value="F:transferase activity"/>
    <property type="evidence" value="ECO:0007669"/>
    <property type="project" value="UniProtKB-KW"/>
</dbReference>
<dbReference type="STRING" id="43064.SAMN04488086_1269"/>
<dbReference type="SUPFAM" id="SSF53448">
    <property type="entry name" value="Nucleotide-diphospho-sugar transferases"/>
    <property type="match status" value="1"/>
</dbReference>
<dbReference type="AlphaFoldDB" id="A0A1W1IJ20"/>
<dbReference type="Proteomes" id="UP000195985">
    <property type="component" value="Unassembled WGS sequence"/>
</dbReference>
<dbReference type="EMBL" id="FWEY01000009">
    <property type="protein sequence ID" value="SLM52743.1"/>
    <property type="molecule type" value="Genomic_DNA"/>
</dbReference>
<keyword evidence="2" id="KW-1185">Reference proteome</keyword>
<dbReference type="InterPro" id="IPR011009">
    <property type="entry name" value="Kinase-like_dom_sf"/>
</dbReference>
<accession>A0A1W1IJ20</accession>
<dbReference type="InterPro" id="IPR029044">
    <property type="entry name" value="Nucleotide-diphossugar_trans"/>
</dbReference>
<dbReference type="SUPFAM" id="SSF56112">
    <property type="entry name" value="Protein kinase-like (PK-like)"/>
    <property type="match status" value="1"/>
</dbReference>
<keyword evidence="1" id="KW-0808">Transferase</keyword>
<evidence type="ECO:0000313" key="2">
    <source>
        <dbReference type="Proteomes" id="UP000195985"/>
    </source>
</evidence>
<reference evidence="2" key="1">
    <citation type="submission" date="2016-04" db="EMBL/GenBank/DDBJ databases">
        <authorList>
            <person name="Strepis N."/>
        </authorList>
    </citation>
    <scope>NUCLEOTIDE SEQUENCE [LARGE SCALE GENOMIC DNA]</scope>
</reference>
<sequence length="544" mass="64616">MKKIIIPSAKVVPKDLQNLGKIPAVIYPVDDRTMLDCFLEVYKDYADTYEVITYEAAEKVRNYARSYSENINIHKLNDIRDLGYSIYSGINYSKCKSEDILVINFGDTIVFDKLNDINEDMCFYSEDYISDTWTFFSEKKGIISEIWDKQEISSKEAWEKLFVGVFFITRPLEFQKFLENSLNENTNIDSFYRALMDYSKVYPMQMRKADKWFDIGHADRYFDTQIEVKARSFNHISIDKNRGILSKTSEEKEKFLGEILWYLKLPTDIEYVRPRIFSYSIDYNNPYINMEYYAYHTLHELFLFGDLSQKQWADTFKRIKFIINDFERYKVSDDGINDAIVEMYLNKTMARLEKMKENSKFKDFFDNSIIVNGIEYKSLSEICEILPKIIIDELCDVRSFNIIHGDLCFANIMIDSNLTFIKVIDPRGKFGKYDIYGDRRYELAKLFHSLDGKYDYIIKDLFYLEVNDTNIKYYVNERKRDFDLYESFVRCFKEEIGEEIKKIELIQSLLFLSMIPLHTESEKHQLAMLATGLEILNRVIDIRK</sequence>
<evidence type="ECO:0000313" key="1">
    <source>
        <dbReference type="EMBL" id="SLM52743.1"/>
    </source>
</evidence>
<proteinExistence type="predicted"/>
<name>A0A1W1IJ20_9LACT</name>